<dbReference type="Pfam" id="PF01370">
    <property type="entry name" value="Epimerase"/>
    <property type="match status" value="1"/>
</dbReference>
<keyword evidence="4" id="KW-1185">Reference proteome</keyword>
<comment type="caution">
    <text evidence="3">The sequence shown here is derived from an EMBL/GenBank/DDBJ whole genome shotgun (WGS) entry which is preliminary data.</text>
</comment>
<dbReference type="Proteomes" id="UP000036987">
    <property type="component" value="Unassembled WGS sequence"/>
</dbReference>
<dbReference type="AlphaFoldDB" id="A0A0K9PN74"/>
<keyword evidence="1" id="KW-0560">Oxidoreductase</keyword>
<dbReference type="OrthoDB" id="2735536at2759"/>
<protein>
    <recommendedName>
        <fullName evidence="2">NAD-dependent epimerase/dehydratase domain-containing protein</fullName>
    </recommendedName>
</protein>
<dbReference type="InterPro" id="IPR050425">
    <property type="entry name" value="NAD(P)_dehydrat-like"/>
</dbReference>
<organism evidence="3 4">
    <name type="scientific">Zostera marina</name>
    <name type="common">Eelgrass</name>
    <dbReference type="NCBI Taxonomy" id="29655"/>
    <lineage>
        <taxon>Eukaryota</taxon>
        <taxon>Viridiplantae</taxon>
        <taxon>Streptophyta</taxon>
        <taxon>Embryophyta</taxon>
        <taxon>Tracheophyta</taxon>
        <taxon>Spermatophyta</taxon>
        <taxon>Magnoliopsida</taxon>
        <taxon>Liliopsida</taxon>
        <taxon>Zosteraceae</taxon>
        <taxon>Zostera</taxon>
    </lineage>
</organism>
<feature type="domain" description="NAD-dependent epimerase/dehydratase" evidence="2">
    <location>
        <begin position="11"/>
        <end position="47"/>
    </location>
</feature>
<proteinExistence type="predicted"/>
<accession>A0A0K9PN74</accession>
<dbReference type="PANTHER" id="PTHR10366">
    <property type="entry name" value="NAD DEPENDENT EPIMERASE/DEHYDRATASE"/>
    <property type="match status" value="1"/>
</dbReference>
<dbReference type="STRING" id="29655.A0A0K9PN74"/>
<gene>
    <name evidence="3" type="ORF">ZOSMA_19G00130</name>
</gene>
<evidence type="ECO:0000313" key="3">
    <source>
        <dbReference type="EMBL" id="KMZ70431.1"/>
    </source>
</evidence>
<dbReference type="SUPFAM" id="SSF51735">
    <property type="entry name" value="NAD(P)-binding Rossmann-fold domains"/>
    <property type="match status" value="1"/>
</dbReference>
<name>A0A0K9PN74_ZOSMR</name>
<evidence type="ECO:0000259" key="2">
    <source>
        <dbReference type="Pfam" id="PF01370"/>
    </source>
</evidence>
<reference evidence="4" key="1">
    <citation type="journal article" date="2016" name="Nature">
        <title>The genome of the seagrass Zostera marina reveals angiosperm adaptation to the sea.</title>
        <authorList>
            <person name="Olsen J.L."/>
            <person name="Rouze P."/>
            <person name="Verhelst B."/>
            <person name="Lin Y.-C."/>
            <person name="Bayer T."/>
            <person name="Collen J."/>
            <person name="Dattolo E."/>
            <person name="De Paoli E."/>
            <person name="Dittami S."/>
            <person name="Maumus F."/>
            <person name="Michel G."/>
            <person name="Kersting A."/>
            <person name="Lauritano C."/>
            <person name="Lohaus R."/>
            <person name="Toepel M."/>
            <person name="Tonon T."/>
            <person name="Vanneste K."/>
            <person name="Amirebrahimi M."/>
            <person name="Brakel J."/>
            <person name="Bostroem C."/>
            <person name="Chovatia M."/>
            <person name="Grimwood J."/>
            <person name="Jenkins J.W."/>
            <person name="Jueterbock A."/>
            <person name="Mraz A."/>
            <person name="Stam W.T."/>
            <person name="Tice H."/>
            <person name="Bornberg-Bauer E."/>
            <person name="Green P.J."/>
            <person name="Pearson G.A."/>
            <person name="Procaccini G."/>
            <person name="Duarte C.M."/>
            <person name="Schmutz J."/>
            <person name="Reusch T.B.H."/>
            <person name="Van de Peer Y."/>
        </authorList>
    </citation>
    <scope>NUCLEOTIDE SEQUENCE [LARGE SCALE GENOMIC DNA]</scope>
    <source>
        <strain evidence="4">cv. Finnish</strain>
    </source>
</reference>
<dbReference type="InterPro" id="IPR001509">
    <property type="entry name" value="Epimerase_deHydtase"/>
</dbReference>
<dbReference type="PANTHER" id="PTHR10366:SF821">
    <property type="entry name" value="TETRAKETIDE ALPHA-PYRONE REDUCTASE 1"/>
    <property type="match status" value="1"/>
</dbReference>
<evidence type="ECO:0000313" key="4">
    <source>
        <dbReference type="Proteomes" id="UP000036987"/>
    </source>
</evidence>
<dbReference type="InterPro" id="IPR036291">
    <property type="entry name" value="NAD(P)-bd_dom_sf"/>
</dbReference>
<evidence type="ECO:0000256" key="1">
    <source>
        <dbReference type="ARBA" id="ARBA00023002"/>
    </source>
</evidence>
<sequence>MEKEETKGATVCVTGASGFFASWLVRRLLLAGYQVKGTVRDPDDEKKVAHLWKLEGAIERLRLVKA</sequence>
<dbReference type="GO" id="GO:0016491">
    <property type="term" value="F:oxidoreductase activity"/>
    <property type="evidence" value="ECO:0007669"/>
    <property type="project" value="UniProtKB-KW"/>
</dbReference>
<dbReference type="OMA" id="NANKIVC"/>
<dbReference type="Gene3D" id="3.40.50.720">
    <property type="entry name" value="NAD(P)-binding Rossmann-like Domain"/>
    <property type="match status" value="1"/>
</dbReference>
<dbReference type="EMBL" id="LFYR01000728">
    <property type="protein sequence ID" value="KMZ70431.1"/>
    <property type="molecule type" value="Genomic_DNA"/>
</dbReference>